<dbReference type="AlphaFoldDB" id="A0A922L6U6"/>
<name>A0A922L6U6_DERFA</name>
<sequence length="86" mass="10052">MNIIKCIMSYVAKKKCFFGRQLIAAKLTMLMIRNGELGEEKFMEIVNVNSMKNEIEEKELQNVNVCITARIEEPIYEKHGHYRLSV</sequence>
<gene>
    <name evidence="1" type="ORF">DERF_006087</name>
</gene>
<comment type="caution">
    <text evidence="1">The sequence shown here is derived from an EMBL/GenBank/DDBJ whole genome shotgun (WGS) entry which is preliminary data.</text>
</comment>
<evidence type="ECO:0000313" key="2">
    <source>
        <dbReference type="Proteomes" id="UP000790347"/>
    </source>
</evidence>
<organism evidence="1 2">
    <name type="scientific">Dermatophagoides farinae</name>
    <name type="common">American house dust mite</name>
    <dbReference type="NCBI Taxonomy" id="6954"/>
    <lineage>
        <taxon>Eukaryota</taxon>
        <taxon>Metazoa</taxon>
        <taxon>Ecdysozoa</taxon>
        <taxon>Arthropoda</taxon>
        <taxon>Chelicerata</taxon>
        <taxon>Arachnida</taxon>
        <taxon>Acari</taxon>
        <taxon>Acariformes</taxon>
        <taxon>Sarcoptiformes</taxon>
        <taxon>Astigmata</taxon>
        <taxon>Psoroptidia</taxon>
        <taxon>Analgoidea</taxon>
        <taxon>Pyroglyphidae</taxon>
        <taxon>Dermatophagoidinae</taxon>
        <taxon>Dermatophagoides</taxon>
    </lineage>
</organism>
<dbReference type="EMBL" id="ASGP02000002">
    <property type="protein sequence ID" value="KAH9522521.1"/>
    <property type="molecule type" value="Genomic_DNA"/>
</dbReference>
<evidence type="ECO:0000313" key="1">
    <source>
        <dbReference type="EMBL" id="KAH9522521.1"/>
    </source>
</evidence>
<dbReference type="Proteomes" id="UP000790347">
    <property type="component" value="Unassembled WGS sequence"/>
</dbReference>
<reference evidence="1" key="1">
    <citation type="submission" date="2013-05" db="EMBL/GenBank/DDBJ databases">
        <authorList>
            <person name="Yim A.K.Y."/>
            <person name="Chan T.F."/>
            <person name="Ji K.M."/>
            <person name="Liu X.Y."/>
            <person name="Zhou J.W."/>
            <person name="Li R.Q."/>
            <person name="Yang K.Y."/>
            <person name="Li J."/>
            <person name="Li M."/>
            <person name="Law P.T.W."/>
            <person name="Wu Y.L."/>
            <person name="Cai Z.L."/>
            <person name="Qin H."/>
            <person name="Bao Y."/>
            <person name="Leung R.K.K."/>
            <person name="Ng P.K.S."/>
            <person name="Zou J."/>
            <person name="Zhong X.J."/>
            <person name="Ran P.X."/>
            <person name="Zhong N.S."/>
            <person name="Liu Z.G."/>
            <person name="Tsui S.K.W."/>
        </authorList>
    </citation>
    <scope>NUCLEOTIDE SEQUENCE</scope>
    <source>
        <strain evidence="1">Derf</strain>
        <tissue evidence="1">Whole organism</tissue>
    </source>
</reference>
<reference evidence="1" key="2">
    <citation type="journal article" date="2022" name="Res Sq">
        <title>Comparative Genomics Reveals Insights into the Divergent Evolution of Astigmatic Mites and Household Pest Adaptations.</title>
        <authorList>
            <person name="Xiong Q."/>
            <person name="Wan A.T.-Y."/>
            <person name="Liu X.-Y."/>
            <person name="Fung C.S.-H."/>
            <person name="Xiao X."/>
            <person name="Malainual N."/>
            <person name="Hou J."/>
            <person name="Wang L."/>
            <person name="Wang M."/>
            <person name="Yang K."/>
            <person name="Cui Y."/>
            <person name="Leung E."/>
            <person name="Nong W."/>
            <person name="Shin S.-K."/>
            <person name="Au S."/>
            <person name="Jeong K.Y."/>
            <person name="Chew F.T."/>
            <person name="Hui J."/>
            <person name="Leung T.F."/>
            <person name="Tungtrongchitr A."/>
            <person name="Zhong N."/>
            <person name="Liu Z."/>
            <person name="Tsui S."/>
        </authorList>
    </citation>
    <scope>NUCLEOTIDE SEQUENCE</scope>
    <source>
        <strain evidence="1">Derf</strain>
        <tissue evidence="1">Whole organism</tissue>
    </source>
</reference>
<proteinExistence type="predicted"/>
<keyword evidence="2" id="KW-1185">Reference proteome</keyword>
<accession>A0A922L6U6</accession>
<protein>
    <submittedName>
        <fullName evidence="1">Uncharacterized protein</fullName>
    </submittedName>
</protein>